<organism evidence="1">
    <name type="scientific">viral metagenome</name>
    <dbReference type="NCBI Taxonomy" id="1070528"/>
    <lineage>
        <taxon>unclassified sequences</taxon>
        <taxon>metagenomes</taxon>
        <taxon>organismal metagenomes</taxon>
    </lineage>
</organism>
<name>A0A6C0L974_9ZZZZ</name>
<dbReference type="AlphaFoldDB" id="A0A6C0L974"/>
<proteinExistence type="predicted"/>
<protein>
    <submittedName>
        <fullName evidence="1">Uncharacterized protein</fullName>
    </submittedName>
</protein>
<dbReference type="EMBL" id="MN740445">
    <property type="protein sequence ID" value="QHU26840.1"/>
    <property type="molecule type" value="Genomic_DNA"/>
</dbReference>
<evidence type="ECO:0000313" key="1">
    <source>
        <dbReference type="EMBL" id="QHU26840.1"/>
    </source>
</evidence>
<sequence>MVWKTFLISFILNSGKHKNLILKDSIYTSPTRSRSYSEDLDDSNCSSFIKNPNSFFSKSGYDNRYNGTQGNDVILNITKFNMQMELLKTLENKHVSQHVKLDFIEQYNKNKNASHLMPDIFSGGLYKDWEFD</sequence>
<reference evidence="1" key="1">
    <citation type="journal article" date="2020" name="Nature">
        <title>Giant virus diversity and host interactions through global metagenomics.</title>
        <authorList>
            <person name="Schulz F."/>
            <person name="Roux S."/>
            <person name="Paez-Espino D."/>
            <person name="Jungbluth S."/>
            <person name="Walsh D.A."/>
            <person name="Denef V.J."/>
            <person name="McMahon K.D."/>
            <person name="Konstantinidis K.T."/>
            <person name="Eloe-Fadrosh E.A."/>
            <person name="Kyrpides N.C."/>
            <person name="Woyke T."/>
        </authorList>
    </citation>
    <scope>NUCLEOTIDE SEQUENCE</scope>
    <source>
        <strain evidence="1">GVMAG-M-3300027759-42</strain>
    </source>
</reference>
<accession>A0A6C0L974</accession>